<dbReference type="CDD" id="cd00761">
    <property type="entry name" value="Glyco_tranf_GTA_type"/>
    <property type="match status" value="1"/>
</dbReference>
<organism evidence="6 7">
    <name type="scientific">Staphylococcus argensis</name>
    <dbReference type="NCBI Taxonomy" id="1607738"/>
    <lineage>
        <taxon>Bacteria</taxon>
        <taxon>Bacillati</taxon>
        <taxon>Bacillota</taxon>
        <taxon>Bacilli</taxon>
        <taxon>Bacillales</taxon>
        <taxon>Staphylococcaceae</taxon>
        <taxon>Staphylococcus</taxon>
    </lineage>
</organism>
<comment type="caution">
    <text evidence="6">The sequence shown here is derived from an EMBL/GenBank/DDBJ whole genome shotgun (WGS) entry which is preliminary data.</text>
</comment>
<sequence>MTKLVSIIVSVYNKEKFLNQCIESLINLEIDKDSIEVIFVDDCSTDRSVEIVKSYENDYDFIRLIQLPENTGSPAEPRNVGIQEARGKYITLLDADDWLDTEGFPKMVEKVIADDADFGIGQSFKHTSKGVGYHGKFTSYKDKSHLKPQDIEKIFRAVGPPGKLFKRALVVDNDIQFEHMKYGEDKLFFFQLFSKVNDITMTTIPMYHVNRYDENVSLIKQTSMLEKARLNLEILNRTCDMEMSSELKRMALSRVLEMDYIARFLRTRTFVKSPDKPGFYKIFDAVERKMSECGFEVKELITDPIFEILHTFYHQADEETFINFVSDIVYKRWKFTIQDGKIYRNLTRSYEWFETLAVDCYPIYEGTHVIDGEKYEVIHVFRADDVKIQAVKAVEINNVPNEAELPFEYNDSRIYVSHEAFKNLDTVDLNLSVEYGKGEFSLVYASYPSFNDLYQMKRQNFKVELMNKEKAQQKMDLSDKYFTKVPGPLMTLKKVKRYEDIAFKVPIDTVEAGTRVEAVDIQHTSKGTPRLVLQDGSILTANKDFVALIDASNLDQYITDVPQKVKITKACKLYDTRTFMGEAVQTLKVGKKLTIKDIIYTKNSTPRLVTQDGLFMTANKDFVEVVK</sequence>
<keyword evidence="7" id="KW-1185">Reference proteome</keyword>
<name>A0A2K4FAZ0_9STAP</name>
<dbReference type="InterPro" id="IPR044081">
    <property type="entry name" value="DUF5776"/>
</dbReference>
<dbReference type="SUPFAM" id="SSF53448">
    <property type="entry name" value="Nucleotide-diphospho-sugar transferases"/>
    <property type="match status" value="1"/>
</dbReference>
<evidence type="ECO:0000256" key="1">
    <source>
        <dbReference type="ARBA" id="ARBA00006739"/>
    </source>
</evidence>
<accession>A0A2K4FAZ0</accession>
<dbReference type="AlphaFoldDB" id="A0A2K4FAZ0"/>
<dbReference type="PANTHER" id="PTHR22916:SF51">
    <property type="entry name" value="GLYCOSYLTRANSFERASE EPSH-RELATED"/>
    <property type="match status" value="1"/>
</dbReference>
<dbReference type="Gene3D" id="3.90.550.10">
    <property type="entry name" value="Spore Coat Polysaccharide Biosynthesis Protein SpsA, Chain A"/>
    <property type="match status" value="1"/>
</dbReference>
<dbReference type="Proteomes" id="UP000242712">
    <property type="component" value="Unassembled WGS sequence"/>
</dbReference>
<protein>
    <submittedName>
        <fullName evidence="6">Glycosyltransferase family 2 protein</fullName>
    </submittedName>
</protein>
<dbReference type="Pfam" id="PF00535">
    <property type="entry name" value="Glycos_transf_2"/>
    <property type="match status" value="1"/>
</dbReference>
<dbReference type="EMBL" id="PPPX01000016">
    <property type="protein sequence ID" value="POA08509.1"/>
    <property type="molecule type" value="Genomic_DNA"/>
</dbReference>
<evidence type="ECO:0000313" key="6">
    <source>
        <dbReference type="EMBL" id="POA08509.1"/>
    </source>
</evidence>
<keyword evidence="2" id="KW-0328">Glycosyltransferase</keyword>
<evidence type="ECO:0000259" key="4">
    <source>
        <dbReference type="Pfam" id="PF00535"/>
    </source>
</evidence>
<dbReference type="RefSeq" id="WP_103372289.1">
    <property type="nucleotide sequence ID" value="NZ_CBCRVO010000002.1"/>
</dbReference>
<dbReference type="GO" id="GO:0016757">
    <property type="term" value="F:glycosyltransferase activity"/>
    <property type="evidence" value="ECO:0007669"/>
    <property type="project" value="UniProtKB-KW"/>
</dbReference>
<dbReference type="GeneID" id="98298786"/>
<evidence type="ECO:0000256" key="3">
    <source>
        <dbReference type="ARBA" id="ARBA00022679"/>
    </source>
</evidence>
<feature type="domain" description="DUF5776" evidence="5">
    <location>
        <begin position="557"/>
        <end position="623"/>
    </location>
</feature>
<dbReference type="InterPro" id="IPR001173">
    <property type="entry name" value="Glyco_trans_2-like"/>
</dbReference>
<dbReference type="Pfam" id="PF19087">
    <property type="entry name" value="DUF5776"/>
    <property type="match status" value="2"/>
</dbReference>
<keyword evidence="3 6" id="KW-0808">Transferase</keyword>
<dbReference type="PANTHER" id="PTHR22916">
    <property type="entry name" value="GLYCOSYLTRANSFERASE"/>
    <property type="match status" value="1"/>
</dbReference>
<reference evidence="6 7" key="1">
    <citation type="submission" date="2017-08" db="EMBL/GenBank/DDBJ databases">
        <title>Draft genome sequences of 64 type strains of genus Staph aureus.</title>
        <authorList>
            <person name="Cole K."/>
            <person name="Golubchik T."/>
            <person name="Russell J."/>
            <person name="Foster D."/>
            <person name="Llewelyn M."/>
            <person name="Wilson D."/>
            <person name="Crook D."/>
            <person name="Paul J."/>
        </authorList>
    </citation>
    <scope>NUCLEOTIDE SEQUENCE [LARGE SCALE GENOMIC DNA]</scope>
    <source>
        <strain evidence="6 7">DSM 29875</strain>
    </source>
</reference>
<evidence type="ECO:0000259" key="5">
    <source>
        <dbReference type="Pfam" id="PF19087"/>
    </source>
</evidence>
<evidence type="ECO:0000256" key="2">
    <source>
        <dbReference type="ARBA" id="ARBA00022676"/>
    </source>
</evidence>
<comment type="similarity">
    <text evidence="1">Belongs to the glycosyltransferase 2 family.</text>
</comment>
<dbReference type="OrthoDB" id="396512at2"/>
<feature type="domain" description="DUF5776" evidence="5">
    <location>
        <begin position="481"/>
        <end position="546"/>
    </location>
</feature>
<gene>
    <name evidence="6" type="ORF">CD039_10575</name>
</gene>
<dbReference type="InterPro" id="IPR029044">
    <property type="entry name" value="Nucleotide-diphossugar_trans"/>
</dbReference>
<proteinExistence type="inferred from homology"/>
<evidence type="ECO:0000313" key="7">
    <source>
        <dbReference type="Proteomes" id="UP000242712"/>
    </source>
</evidence>
<feature type="domain" description="Glycosyltransferase 2-like" evidence="4">
    <location>
        <begin position="6"/>
        <end position="143"/>
    </location>
</feature>